<dbReference type="NCBIfam" id="TIGR04056">
    <property type="entry name" value="OMP_RagA_SusC"/>
    <property type="match status" value="1"/>
</dbReference>
<dbReference type="InterPro" id="IPR037066">
    <property type="entry name" value="Plug_dom_sf"/>
</dbReference>
<dbReference type="SUPFAM" id="SSF56935">
    <property type="entry name" value="Porins"/>
    <property type="match status" value="1"/>
</dbReference>
<feature type="signal peptide" evidence="1">
    <location>
        <begin position="1"/>
        <end position="25"/>
    </location>
</feature>
<accession>A0ABU3D4T2</accession>
<feature type="domain" description="TonB-dependent receptor plug" evidence="2">
    <location>
        <begin position="55"/>
        <end position="140"/>
    </location>
</feature>
<proteinExistence type="predicted"/>
<dbReference type="InterPro" id="IPR023996">
    <property type="entry name" value="TonB-dep_OMP_SusC/RagA"/>
</dbReference>
<dbReference type="NCBIfam" id="TIGR04057">
    <property type="entry name" value="SusC_RagA_signa"/>
    <property type="match status" value="1"/>
</dbReference>
<keyword evidence="4" id="KW-1185">Reference proteome</keyword>
<dbReference type="Pfam" id="PF07715">
    <property type="entry name" value="Plug"/>
    <property type="match status" value="1"/>
</dbReference>
<reference evidence="3 4" key="1">
    <citation type="submission" date="2023-09" db="EMBL/GenBank/DDBJ databases">
        <authorList>
            <person name="Rey-Velasco X."/>
        </authorList>
    </citation>
    <scope>NUCLEOTIDE SEQUENCE [LARGE SCALE GENOMIC DNA]</scope>
    <source>
        <strain evidence="3 4">F117</strain>
    </source>
</reference>
<dbReference type="EMBL" id="JAVRHK010000004">
    <property type="protein sequence ID" value="MDT0676540.1"/>
    <property type="molecule type" value="Genomic_DNA"/>
</dbReference>
<evidence type="ECO:0000313" key="4">
    <source>
        <dbReference type="Proteomes" id="UP001262582"/>
    </source>
</evidence>
<evidence type="ECO:0000256" key="1">
    <source>
        <dbReference type="SAM" id="SignalP"/>
    </source>
</evidence>
<organism evidence="3 4">
    <name type="scientific">Autumnicola musiva</name>
    <dbReference type="NCBI Taxonomy" id="3075589"/>
    <lineage>
        <taxon>Bacteria</taxon>
        <taxon>Pseudomonadati</taxon>
        <taxon>Bacteroidota</taxon>
        <taxon>Flavobacteriia</taxon>
        <taxon>Flavobacteriales</taxon>
        <taxon>Flavobacteriaceae</taxon>
        <taxon>Autumnicola</taxon>
    </lineage>
</organism>
<dbReference type="Proteomes" id="UP001262582">
    <property type="component" value="Unassembled WGS sequence"/>
</dbReference>
<protein>
    <submittedName>
        <fullName evidence="3">SusC/RagA family TonB-linked outer membrane protein</fullName>
    </submittedName>
</protein>
<dbReference type="InterPro" id="IPR012910">
    <property type="entry name" value="Plug_dom"/>
</dbReference>
<keyword evidence="1" id="KW-0732">Signal</keyword>
<feature type="chain" id="PRO_5046157733" evidence="1">
    <location>
        <begin position="26"/>
        <end position="945"/>
    </location>
</feature>
<name>A0ABU3D4T2_9FLAO</name>
<gene>
    <name evidence="3" type="ORF">RM539_08090</name>
</gene>
<dbReference type="Gene3D" id="2.170.130.10">
    <property type="entry name" value="TonB-dependent receptor, plug domain"/>
    <property type="match status" value="1"/>
</dbReference>
<sequence length="945" mass="106285">MKKIFIKTFTIVFTVLCLGVVSVQAQEETNVTLNDEPEEERDSIVQVPFGTKSKKDILGAVSTVNIEDLLKKNYQTNALDGVESFVGGYTGDIWGQNPLILIDGVPRSLDNVNATEVETVTVLKGASAVVLYGSRAAKGVVLITTKRGKQGPLTIEARANTGIFVPKSYPNYLDAASYMTLYNEASDNDGVARIYDEATIYNTAEGVNPFKYPDIDYISSDYLKEYYNRSDATVEVSGGDEKTQYYTNFGASYNDDIIDYGEQRNNSDLNLRLRGNVDMKLSEWLSAEANASVIFNNNYIGRGDFWGASASMRPNWFTPLVPISSLTENERLQSFVDNSNFLIDGQYLLGGNNAVQTNALADMLGAGYIRYKSRTFLYKVSAMADLSGITKGLTFNNSFSLDYDNYFSEAYREEYRTYNPVWSNMNGEDIIVDLNTYGDDVVSSNEYVGDSRYTQTMSFFSQLNYLRTFSDLHNVTGNLIGWGFQSRASVDEGHDGSDYQSTVNTNLGLQLAYNYAHKYYVDFSSAVVHSPKLPEGNRTAFSPTVTLGWRMSDEGFMDGASFIDNLKLTASYANLHQDLDIQDYYMYQGYFDDNAWYQWRDGTMGGNAVLSGQGANPNLSFITREEYRVGLDGSLFGNSIVFDANYFNQLTDGLLSRGASTLFPSYFNRWDHSFLPNVNFNKDRRTGYDFSVSHQNEVGDFKYNFGVAGMVYDSEAVVRDEVYQDAYQYRAGKPVDASFGYIAEGFFGDLAEIENHATQTFGNVKPGDIKYTDVNGDGVVDQRDQVELGRSRSPFTYGLNLTLNYKNWSLFAMGQGQFGAIGYKNSSYFWVYGTRKYSEEVLGRWTPETANTATYPRLSTTGNTNNFRNSSFWMYDNNRFDLTHAQLTFDFPETVFQGTSLLSELSLYLSGQNLFTISKERKMMEMNIGSAPQYRFYNFGVKAKF</sequence>
<dbReference type="RefSeq" id="WP_311502880.1">
    <property type="nucleotide sequence ID" value="NZ_JAVRHK010000004.1"/>
</dbReference>
<evidence type="ECO:0000259" key="2">
    <source>
        <dbReference type="Pfam" id="PF07715"/>
    </source>
</evidence>
<evidence type="ECO:0000313" key="3">
    <source>
        <dbReference type="EMBL" id="MDT0676540.1"/>
    </source>
</evidence>
<dbReference type="InterPro" id="IPR023997">
    <property type="entry name" value="TonB-dep_OMP_SusC/RagA_CS"/>
</dbReference>
<comment type="caution">
    <text evidence="3">The sequence shown here is derived from an EMBL/GenBank/DDBJ whole genome shotgun (WGS) entry which is preliminary data.</text>
</comment>